<accession>A0A8H3EY96</accession>
<name>A0A8H3EY96_9LECA</name>
<keyword evidence="2" id="KW-1185">Reference proteome</keyword>
<organism evidence="1 2">
    <name type="scientific">Gomphillus americanus</name>
    <dbReference type="NCBI Taxonomy" id="1940652"/>
    <lineage>
        <taxon>Eukaryota</taxon>
        <taxon>Fungi</taxon>
        <taxon>Dikarya</taxon>
        <taxon>Ascomycota</taxon>
        <taxon>Pezizomycotina</taxon>
        <taxon>Lecanoromycetes</taxon>
        <taxon>OSLEUM clade</taxon>
        <taxon>Ostropomycetidae</taxon>
        <taxon>Ostropales</taxon>
        <taxon>Graphidaceae</taxon>
        <taxon>Gomphilloideae</taxon>
        <taxon>Gomphillus</taxon>
    </lineage>
</organism>
<protein>
    <submittedName>
        <fullName evidence="1">Uncharacterized protein</fullName>
    </submittedName>
</protein>
<dbReference type="AlphaFoldDB" id="A0A8H3EY96"/>
<comment type="caution">
    <text evidence="1">The sequence shown here is derived from an EMBL/GenBank/DDBJ whole genome shotgun (WGS) entry which is preliminary data.</text>
</comment>
<evidence type="ECO:0000313" key="1">
    <source>
        <dbReference type="EMBL" id="CAF9914734.1"/>
    </source>
</evidence>
<dbReference type="Proteomes" id="UP000664169">
    <property type="component" value="Unassembled WGS sequence"/>
</dbReference>
<gene>
    <name evidence="1" type="ORF">GOMPHAMPRED_008243</name>
</gene>
<proteinExistence type="predicted"/>
<reference evidence="1" key="1">
    <citation type="submission" date="2021-03" db="EMBL/GenBank/DDBJ databases">
        <authorList>
            <person name="Tagirdzhanova G."/>
        </authorList>
    </citation>
    <scope>NUCLEOTIDE SEQUENCE</scope>
</reference>
<evidence type="ECO:0000313" key="2">
    <source>
        <dbReference type="Proteomes" id="UP000664169"/>
    </source>
</evidence>
<sequence>MPSHFDFQAQLYEVEAPHPHEEVAPHLLCTRREWREWERDQRAFAYLREVLAATEGWKRKYPGEMTAWEGPGYDFAPYFVRQKAGMPVTLDIEEDPVPLVTQVESRPVSPPKPKLTVFQRMKSVVKGCVSGIASMITNPRSLCNLFKKETSQRKSAMKKTTKVGKLHVPGAWPEQPAFVSSPVKLPKKKSVSFSTASKESRTVRVPRWINVTRDEWAATSVVAH</sequence>
<dbReference type="EMBL" id="CAJPDQ010000009">
    <property type="protein sequence ID" value="CAF9914734.1"/>
    <property type="molecule type" value="Genomic_DNA"/>
</dbReference>